<keyword evidence="1" id="KW-0812">Transmembrane</keyword>
<keyword evidence="1" id="KW-1133">Transmembrane helix</keyword>
<protein>
    <submittedName>
        <fullName evidence="2">Uncharacterized protein</fullName>
    </submittedName>
</protein>
<dbReference type="EMBL" id="MN740471">
    <property type="protein sequence ID" value="QHU28336.1"/>
    <property type="molecule type" value="Genomic_DNA"/>
</dbReference>
<name>A0A6C0LBH5_9ZZZZ</name>
<reference evidence="2" key="1">
    <citation type="journal article" date="2020" name="Nature">
        <title>Giant virus diversity and host interactions through global metagenomics.</title>
        <authorList>
            <person name="Schulz F."/>
            <person name="Roux S."/>
            <person name="Paez-Espino D."/>
            <person name="Jungbluth S."/>
            <person name="Walsh D.A."/>
            <person name="Denef V.J."/>
            <person name="McMahon K.D."/>
            <person name="Konstantinidis K.T."/>
            <person name="Eloe-Fadrosh E.A."/>
            <person name="Kyrpides N.C."/>
            <person name="Woyke T."/>
        </authorList>
    </citation>
    <scope>NUCLEOTIDE SEQUENCE</scope>
    <source>
        <strain evidence="2">GVMAG-M-3300027770-73</strain>
    </source>
</reference>
<proteinExistence type="predicted"/>
<evidence type="ECO:0000256" key="1">
    <source>
        <dbReference type="SAM" id="Phobius"/>
    </source>
</evidence>
<feature type="transmembrane region" description="Helical" evidence="1">
    <location>
        <begin position="193"/>
        <end position="211"/>
    </location>
</feature>
<accession>A0A6C0LBH5</accession>
<evidence type="ECO:0000313" key="2">
    <source>
        <dbReference type="EMBL" id="QHU28336.1"/>
    </source>
</evidence>
<keyword evidence="1" id="KW-0472">Membrane</keyword>
<sequence>MSLAMYAAPFDNDINEINTTDQISKKRAANHHNKTQKKYVKEGYSEKVNSVLQSINNLPDNEGDSLGDFQPIPPPMSAGVEQTRLRDSIQGTNFQQEKSMFSSNVSTSQHAMPANITMADVEMQKRFIPNYETIYKDQQQNNPNNQNSPNNVSFYNAQPMPANESVLIEKLNYMIHLLEEQQDERTNNVTEEVILYCFLGVFIIFIVDSFARVSKYTR</sequence>
<organism evidence="2">
    <name type="scientific">viral metagenome</name>
    <dbReference type="NCBI Taxonomy" id="1070528"/>
    <lineage>
        <taxon>unclassified sequences</taxon>
        <taxon>metagenomes</taxon>
        <taxon>organismal metagenomes</taxon>
    </lineage>
</organism>
<dbReference type="AlphaFoldDB" id="A0A6C0LBH5"/>